<reference evidence="2 3" key="1">
    <citation type="submission" date="2018-04" db="EMBL/GenBank/DDBJ databases">
        <authorList>
            <person name="Zhang X."/>
            <person name="Yuan J."/>
            <person name="Li F."/>
            <person name="Xiang J."/>
        </authorList>
    </citation>
    <scope>NUCLEOTIDE SEQUENCE [LARGE SCALE GENOMIC DNA]</scope>
    <source>
        <tissue evidence="2">Muscle</tissue>
    </source>
</reference>
<reference evidence="2 3" key="2">
    <citation type="submission" date="2019-01" db="EMBL/GenBank/DDBJ databases">
        <title>The decoding of complex shrimp genome reveals the adaptation for benthos swimmer, frequently molting mechanism and breeding impact on genome.</title>
        <authorList>
            <person name="Sun Y."/>
            <person name="Gao Y."/>
            <person name="Yu Y."/>
        </authorList>
    </citation>
    <scope>NUCLEOTIDE SEQUENCE [LARGE SCALE GENOMIC DNA]</scope>
    <source>
        <tissue evidence="2">Muscle</tissue>
    </source>
</reference>
<feature type="region of interest" description="Disordered" evidence="1">
    <location>
        <begin position="304"/>
        <end position="397"/>
    </location>
</feature>
<comment type="caution">
    <text evidence="2">The sequence shown here is derived from an EMBL/GenBank/DDBJ whole genome shotgun (WGS) entry which is preliminary data.</text>
</comment>
<dbReference type="Proteomes" id="UP000283509">
    <property type="component" value="Unassembled WGS sequence"/>
</dbReference>
<dbReference type="STRING" id="6689.A0A3R7PWW3"/>
<evidence type="ECO:0000313" key="2">
    <source>
        <dbReference type="EMBL" id="ROT79656.1"/>
    </source>
</evidence>
<feature type="compositionally biased region" description="Polar residues" evidence="1">
    <location>
        <begin position="340"/>
        <end position="353"/>
    </location>
</feature>
<sequence length="426" mass="47429">MRLWLAEGGWVRVPYCRLDDLNQRRNLVDDHAEQDVRCEVLVDLEEDSYPREISLESASDEGNIGEARVFDSLSAKVSKSGIEPAVPCNGDVTTFDPIHRLAFFKAPRTRIKYILDILRDLRQGLLRTERPLRETAIFYTKGTPYTDDTYMYDDDVGDGVEAGACVGAAQGRPGPPHHWYDEPPYESDPEDFLIGKDAYREPYVSSPRLALKDEDIISLRTAGDISVPREVSKTAHTHWPGGGSHYAFRSPTHAPRGGPTHTHWAEPIYQSGRCVATYAQPVYDNVRSAGVLATERAGQLRVGRREPEYHNVEALRPGGGRRGRRPLLRESGGDYASDVHSVTSRLSNVSVETNRSDPTDLRLSKYTVSHSSSSPARARSPGEQASRPAQAGEHRRVAARNRPIWVESAAANGLTGCRREIQLYLT</sequence>
<protein>
    <submittedName>
        <fullName evidence="2">SAM and SH3 domain-containing protein 3</fullName>
    </submittedName>
</protein>
<keyword evidence="3" id="KW-1185">Reference proteome</keyword>
<feature type="compositionally biased region" description="Low complexity" evidence="1">
    <location>
        <begin position="371"/>
        <end position="381"/>
    </location>
</feature>
<dbReference type="OrthoDB" id="10047268at2759"/>
<name>A0A3R7PWW3_PENVA</name>
<dbReference type="AlphaFoldDB" id="A0A3R7PWW3"/>
<organism evidence="2 3">
    <name type="scientific">Penaeus vannamei</name>
    <name type="common">Whiteleg shrimp</name>
    <name type="synonym">Litopenaeus vannamei</name>
    <dbReference type="NCBI Taxonomy" id="6689"/>
    <lineage>
        <taxon>Eukaryota</taxon>
        <taxon>Metazoa</taxon>
        <taxon>Ecdysozoa</taxon>
        <taxon>Arthropoda</taxon>
        <taxon>Crustacea</taxon>
        <taxon>Multicrustacea</taxon>
        <taxon>Malacostraca</taxon>
        <taxon>Eumalacostraca</taxon>
        <taxon>Eucarida</taxon>
        <taxon>Decapoda</taxon>
        <taxon>Dendrobranchiata</taxon>
        <taxon>Penaeoidea</taxon>
        <taxon>Penaeidae</taxon>
        <taxon>Penaeus</taxon>
    </lineage>
</organism>
<feature type="compositionally biased region" description="Basic and acidic residues" evidence="1">
    <location>
        <begin position="304"/>
        <end position="313"/>
    </location>
</feature>
<dbReference type="EMBL" id="QCYY01001209">
    <property type="protein sequence ID" value="ROT79656.1"/>
    <property type="molecule type" value="Genomic_DNA"/>
</dbReference>
<proteinExistence type="predicted"/>
<evidence type="ECO:0000256" key="1">
    <source>
        <dbReference type="SAM" id="MobiDB-lite"/>
    </source>
</evidence>
<evidence type="ECO:0000313" key="3">
    <source>
        <dbReference type="Proteomes" id="UP000283509"/>
    </source>
</evidence>
<feature type="compositionally biased region" description="Basic and acidic residues" evidence="1">
    <location>
        <begin position="354"/>
        <end position="363"/>
    </location>
</feature>
<gene>
    <name evidence="2" type="ORF">C7M84_001618</name>
</gene>
<accession>A0A3R7PWW3</accession>